<evidence type="ECO:0000313" key="1">
    <source>
        <dbReference type="EMBL" id="MDK2124299.1"/>
    </source>
</evidence>
<proteinExistence type="predicted"/>
<gene>
    <name evidence="1" type="ORF">PZA18_09580</name>
</gene>
<name>A0ABT7DWV1_9NEIS</name>
<keyword evidence="2" id="KW-1185">Reference proteome</keyword>
<evidence type="ECO:0008006" key="3">
    <source>
        <dbReference type="Google" id="ProtNLM"/>
    </source>
</evidence>
<comment type="caution">
    <text evidence="1">The sequence shown here is derived from an EMBL/GenBank/DDBJ whole genome shotgun (WGS) entry which is preliminary data.</text>
</comment>
<dbReference type="EMBL" id="JARRAF010000009">
    <property type="protein sequence ID" value="MDK2124299.1"/>
    <property type="molecule type" value="Genomic_DNA"/>
</dbReference>
<dbReference type="RefSeq" id="WP_284100610.1">
    <property type="nucleotide sequence ID" value="NZ_JARRAF010000009.1"/>
</dbReference>
<sequence>MLGRIFPLFQDDTPLRAARHVIDALDSMQPVAALDALRNCLLDGLGALPSSSGARRLLATTEAASRSMARRGLTEMAQSKDSPVRFELLQKRVALLADQLCNTYYIEFRREVAAIDKDRGGSHEILQALAESYLYWCSIDWLLHQISGTASDQPGLDRWLTVYRRASGDALNPLQPIHARDNDYSRRFAHLLLISSTIQTSDNPFVALLAARCCETLADAVWFGSAFHLNCPLLIEADKSPPIRRLIGWEQVELDGKQCFFGLADVCVQCADYIEELELSGLVPNELKREPDQTVPDTMRVLAALRKVWTEQPGFCRNPKLADGANVTIAFDLLRIRSLITQKNKRLLANDPLIWTCPVDDYATGGFGLELAEHARFAGIDGAVALWRPASEQWWVGVIRRRYRQASGKQFLGIQLLSNNPDPIRLQGSQVNARWQAIYLPPGPLNDHQPAMMIDTPDLVSTQQFETEIEGKAVTLVVVSRLSVGPDQALYRVKIVPPGAAGSRKKASRS</sequence>
<dbReference type="Proteomes" id="UP001172778">
    <property type="component" value="Unassembled WGS sequence"/>
</dbReference>
<accession>A0ABT7DWV1</accession>
<protein>
    <recommendedName>
        <fullName evidence="3">EH signature protein</fullName>
    </recommendedName>
</protein>
<organism evidence="1 2">
    <name type="scientific">Parachitinimonas caeni</name>
    <dbReference type="NCBI Taxonomy" id="3031301"/>
    <lineage>
        <taxon>Bacteria</taxon>
        <taxon>Pseudomonadati</taxon>
        <taxon>Pseudomonadota</taxon>
        <taxon>Betaproteobacteria</taxon>
        <taxon>Neisseriales</taxon>
        <taxon>Chitinibacteraceae</taxon>
        <taxon>Parachitinimonas</taxon>
    </lineage>
</organism>
<evidence type="ECO:0000313" key="2">
    <source>
        <dbReference type="Proteomes" id="UP001172778"/>
    </source>
</evidence>
<reference evidence="1" key="1">
    <citation type="submission" date="2023-03" db="EMBL/GenBank/DDBJ databases">
        <title>Chitinimonas shenzhenensis gen. nov., sp. nov., a novel member of family Burkholderiaceae isolated from activated sludge collected in Shen Zhen, China.</title>
        <authorList>
            <person name="Wang X."/>
        </authorList>
    </citation>
    <scope>NUCLEOTIDE SEQUENCE</scope>
    <source>
        <strain evidence="1">DQS-5</strain>
    </source>
</reference>